<feature type="domain" description="HTH araC/xylS-type" evidence="4">
    <location>
        <begin position="184"/>
        <end position="282"/>
    </location>
</feature>
<dbReference type="PROSITE" id="PS01124">
    <property type="entry name" value="HTH_ARAC_FAMILY_2"/>
    <property type="match status" value="1"/>
</dbReference>
<evidence type="ECO:0000256" key="1">
    <source>
        <dbReference type="ARBA" id="ARBA00023015"/>
    </source>
</evidence>
<dbReference type="InterPro" id="IPR014710">
    <property type="entry name" value="RmlC-like_jellyroll"/>
</dbReference>
<comment type="caution">
    <text evidence="5">The sequence shown here is derived from an EMBL/GenBank/DDBJ whole genome shotgun (WGS) entry which is preliminary data.</text>
</comment>
<dbReference type="PANTHER" id="PTHR43280:SF2">
    <property type="entry name" value="HTH-TYPE TRANSCRIPTIONAL REGULATOR EXSA"/>
    <property type="match status" value="1"/>
</dbReference>
<dbReference type="CDD" id="cd02208">
    <property type="entry name" value="cupin_RmlC-like"/>
    <property type="match status" value="1"/>
</dbReference>
<dbReference type="SMART" id="SM00342">
    <property type="entry name" value="HTH_ARAC"/>
    <property type="match status" value="1"/>
</dbReference>
<accession>A0ABR7N7P8</accession>
<proteinExistence type="predicted"/>
<dbReference type="SUPFAM" id="SSF46689">
    <property type="entry name" value="Homeodomain-like"/>
    <property type="match status" value="2"/>
</dbReference>
<evidence type="ECO:0000256" key="3">
    <source>
        <dbReference type="ARBA" id="ARBA00023163"/>
    </source>
</evidence>
<dbReference type="InterPro" id="IPR018060">
    <property type="entry name" value="HTH_AraC"/>
</dbReference>
<keyword evidence="1" id="KW-0805">Transcription regulation</keyword>
<evidence type="ECO:0000256" key="2">
    <source>
        <dbReference type="ARBA" id="ARBA00023125"/>
    </source>
</evidence>
<organism evidence="5 6">
    <name type="scientific">Jingyaoa shaoxingensis</name>
    <dbReference type="NCBI Taxonomy" id="2763671"/>
    <lineage>
        <taxon>Bacteria</taxon>
        <taxon>Bacillati</taxon>
        <taxon>Bacillota</taxon>
        <taxon>Clostridia</taxon>
        <taxon>Lachnospirales</taxon>
        <taxon>Lachnospiraceae</taxon>
        <taxon>Jingyaoa</taxon>
    </lineage>
</organism>
<dbReference type="Proteomes" id="UP000657421">
    <property type="component" value="Unassembled WGS sequence"/>
</dbReference>
<keyword evidence="2" id="KW-0238">DNA-binding</keyword>
<evidence type="ECO:0000313" key="6">
    <source>
        <dbReference type="Proteomes" id="UP000657421"/>
    </source>
</evidence>
<dbReference type="Gene3D" id="1.10.10.60">
    <property type="entry name" value="Homeodomain-like"/>
    <property type="match status" value="2"/>
</dbReference>
<dbReference type="RefSeq" id="WP_249307131.1">
    <property type="nucleotide sequence ID" value="NZ_JACRSZ010000001.1"/>
</dbReference>
<gene>
    <name evidence="5" type="ORF">H8716_03560</name>
</gene>
<evidence type="ECO:0000259" key="4">
    <source>
        <dbReference type="PROSITE" id="PS01124"/>
    </source>
</evidence>
<dbReference type="InterPro" id="IPR009057">
    <property type="entry name" value="Homeodomain-like_sf"/>
</dbReference>
<dbReference type="Gene3D" id="2.60.120.10">
    <property type="entry name" value="Jelly Rolls"/>
    <property type="match status" value="1"/>
</dbReference>
<dbReference type="PRINTS" id="PR00032">
    <property type="entry name" value="HTHARAC"/>
</dbReference>
<keyword evidence="6" id="KW-1185">Reference proteome</keyword>
<name>A0ABR7N7P8_9FIRM</name>
<dbReference type="InterPro" id="IPR003313">
    <property type="entry name" value="AraC-bd"/>
</dbReference>
<dbReference type="InterPro" id="IPR018062">
    <property type="entry name" value="HTH_AraC-typ_CS"/>
</dbReference>
<evidence type="ECO:0000313" key="5">
    <source>
        <dbReference type="EMBL" id="MBC8572170.1"/>
    </source>
</evidence>
<dbReference type="PANTHER" id="PTHR43280">
    <property type="entry name" value="ARAC-FAMILY TRANSCRIPTIONAL REGULATOR"/>
    <property type="match status" value="1"/>
</dbReference>
<dbReference type="Pfam" id="PF12833">
    <property type="entry name" value="HTH_18"/>
    <property type="match status" value="1"/>
</dbReference>
<dbReference type="EMBL" id="JACRSZ010000001">
    <property type="protein sequence ID" value="MBC8572170.1"/>
    <property type="molecule type" value="Genomic_DNA"/>
</dbReference>
<dbReference type="Pfam" id="PF02311">
    <property type="entry name" value="AraC_binding"/>
    <property type="match status" value="1"/>
</dbReference>
<reference evidence="5 6" key="1">
    <citation type="submission" date="2020-08" db="EMBL/GenBank/DDBJ databases">
        <title>Genome public.</title>
        <authorList>
            <person name="Liu C."/>
            <person name="Sun Q."/>
        </authorList>
    </citation>
    <scope>NUCLEOTIDE SEQUENCE [LARGE SCALE GENOMIC DNA]</scope>
    <source>
        <strain evidence="5 6">NSJ-46</strain>
    </source>
</reference>
<dbReference type="InterPro" id="IPR020449">
    <property type="entry name" value="Tscrpt_reg_AraC-type_HTH"/>
</dbReference>
<dbReference type="SUPFAM" id="SSF51215">
    <property type="entry name" value="Regulatory protein AraC"/>
    <property type="match status" value="1"/>
</dbReference>
<dbReference type="InterPro" id="IPR037923">
    <property type="entry name" value="HTH-like"/>
</dbReference>
<sequence length="285" mass="33563">MIHHLSGIHETADYRTDTQICLYYNDENENYPPHWHTPFEVIMPVKNGYTVVVSEQHYELREGDILVICPGIVHELFAPESGERIIFQPSLSQIQIRELDLLISLLRPAVLITPEEFPDFHPVARRLMMEIKEEYFLCEPYYETAVYSRFMRILVDIGRLHGALKHPVSDASNSRQKDYLDKFLYITNYINEHFAENLSLEQVADLAGFSKYHFTRLFKQYTDTSFYKYLNQKRIDYAKTLLLDPDLPVIDVALQCGFSSLSAFLRMFKQLNKCTPTEFRNMYDY</sequence>
<protein>
    <submittedName>
        <fullName evidence="5">Helix-turn-helix transcriptional regulator</fullName>
    </submittedName>
</protein>
<keyword evidence="3" id="KW-0804">Transcription</keyword>
<dbReference type="PROSITE" id="PS00041">
    <property type="entry name" value="HTH_ARAC_FAMILY_1"/>
    <property type="match status" value="1"/>
</dbReference>